<evidence type="ECO:0000313" key="1">
    <source>
        <dbReference type="EMBL" id="SLM47721.1"/>
    </source>
</evidence>
<evidence type="ECO:0000313" key="2">
    <source>
        <dbReference type="Proteomes" id="UP000192042"/>
    </source>
</evidence>
<dbReference type="KEGG" id="nja:NSJP_1549"/>
<protein>
    <submittedName>
        <fullName evidence="1">Uncharacterized protein</fullName>
    </submittedName>
</protein>
<dbReference type="AlphaFoldDB" id="A0A1W1I445"/>
<accession>A0A1W1I445</accession>
<dbReference type="EMBL" id="LT828648">
    <property type="protein sequence ID" value="SLM47721.1"/>
    <property type="molecule type" value="Genomic_DNA"/>
</dbReference>
<proteinExistence type="predicted"/>
<dbReference type="STRING" id="1325564.NSJP_1549"/>
<sequence>MIADSLRRGRCDRSLSSVPGVVRLLRWSFACGCDTIFVVKQSIKQVDDLRWLLGHTGGFRGGYVTDVQMSKRRLFDEGSAREVLADTSVTVVVRYRLRQMERVAKLTMTGVTDFSIFEQEGADCSSLSTIQAECTAGKLRFWFDPQGELYVVCDEAQFEEVAVPFRDETFRDQPAQWTFQSPVAEWPTVEWLLKGLEESGLPCTWKQSKASTRRQGTVQWEGDLLPAVEPERPDDGGVHAMLYGPVDGPGFGIVLHVAGTQSPAACRILSSTADLLVRHFCGRCLVGNTIIPGGDWLNWKSLEHRRLTGPEPLED</sequence>
<dbReference type="Proteomes" id="UP000192042">
    <property type="component" value="Chromosome I"/>
</dbReference>
<name>A0A1W1I445_9BACT</name>
<organism evidence="1 2">
    <name type="scientific">Nitrospira japonica</name>
    <dbReference type="NCBI Taxonomy" id="1325564"/>
    <lineage>
        <taxon>Bacteria</taxon>
        <taxon>Pseudomonadati</taxon>
        <taxon>Nitrospirota</taxon>
        <taxon>Nitrospiria</taxon>
        <taxon>Nitrospirales</taxon>
        <taxon>Nitrospiraceae</taxon>
        <taxon>Nitrospira</taxon>
    </lineage>
</organism>
<reference evidence="1 2" key="1">
    <citation type="submission" date="2017-03" db="EMBL/GenBank/DDBJ databases">
        <authorList>
            <person name="Afonso C.L."/>
            <person name="Miller P.J."/>
            <person name="Scott M.A."/>
            <person name="Spackman E."/>
            <person name="Goraichik I."/>
            <person name="Dimitrov K.M."/>
            <person name="Suarez D.L."/>
            <person name="Swayne D.E."/>
        </authorList>
    </citation>
    <scope>NUCLEOTIDE SEQUENCE [LARGE SCALE GENOMIC DNA]</scope>
    <source>
        <strain evidence="1">Genome sequencing of Nitrospira japonica strain NJ11</strain>
    </source>
</reference>
<gene>
    <name evidence="1" type="ORF">NSJP_1549</name>
</gene>
<keyword evidence="2" id="KW-1185">Reference proteome</keyword>